<gene>
    <name evidence="2" type="ORF">EBN88_30065</name>
</gene>
<dbReference type="GO" id="GO:0004601">
    <property type="term" value="F:peroxidase activity"/>
    <property type="evidence" value="ECO:0007669"/>
    <property type="project" value="UniProtKB-KW"/>
</dbReference>
<dbReference type="EMBL" id="RFFJ01000414">
    <property type="protein sequence ID" value="RMI25509.1"/>
    <property type="molecule type" value="Genomic_DNA"/>
</dbReference>
<comment type="caution">
    <text evidence="2">The sequence shown here is derived from an EMBL/GenBank/DDBJ whole genome shotgun (WGS) entry which is preliminary data.</text>
</comment>
<accession>A0A3M2KJC3</accession>
<dbReference type="AlphaFoldDB" id="A0A3M2KJC3"/>
<keyword evidence="3" id="KW-1185">Reference proteome</keyword>
<evidence type="ECO:0000313" key="3">
    <source>
        <dbReference type="Proteomes" id="UP000278673"/>
    </source>
</evidence>
<feature type="region of interest" description="Disordered" evidence="1">
    <location>
        <begin position="1"/>
        <end position="31"/>
    </location>
</feature>
<dbReference type="Proteomes" id="UP000278673">
    <property type="component" value="Unassembled WGS sequence"/>
</dbReference>
<keyword evidence="2" id="KW-0575">Peroxidase</keyword>
<proteinExistence type="predicted"/>
<reference evidence="2 3" key="1">
    <citation type="submission" date="2018-10" db="EMBL/GenBank/DDBJ databases">
        <title>Isolation, diversity and antifungal activity of actinobacteria from wheat.</title>
        <authorList>
            <person name="Han C."/>
        </authorList>
    </citation>
    <scope>NUCLEOTIDE SEQUENCE [LARGE SCALE GENOMIC DNA]</scope>
    <source>
        <strain evidence="2 3">NEAU-YY642</strain>
    </source>
</reference>
<sequence>MSHLTDSTDRTATEGAEAAEGTGARAVSRRRLLGTATATGVAGLAAGAA</sequence>
<protein>
    <submittedName>
        <fullName evidence="2">Deferrochelatase/peroxidase EfeB</fullName>
    </submittedName>
</protein>
<feature type="compositionally biased region" description="Basic and acidic residues" evidence="1">
    <location>
        <begin position="1"/>
        <end position="12"/>
    </location>
</feature>
<evidence type="ECO:0000256" key="1">
    <source>
        <dbReference type="SAM" id="MobiDB-lite"/>
    </source>
</evidence>
<evidence type="ECO:0000313" key="2">
    <source>
        <dbReference type="EMBL" id="RMI25509.1"/>
    </source>
</evidence>
<keyword evidence="2" id="KW-0560">Oxidoreductase</keyword>
<feature type="compositionally biased region" description="Low complexity" evidence="1">
    <location>
        <begin position="13"/>
        <end position="26"/>
    </location>
</feature>
<dbReference type="PROSITE" id="PS51318">
    <property type="entry name" value="TAT"/>
    <property type="match status" value="1"/>
</dbReference>
<feature type="non-terminal residue" evidence="2">
    <location>
        <position position="49"/>
    </location>
</feature>
<name>A0A3M2KJC3_9ACTN</name>
<dbReference type="InterPro" id="IPR006311">
    <property type="entry name" value="TAT_signal"/>
</dbReference>
<organism evidence="2 3">
    <name type="scientific">Streptomyces triticirhizae</name>
    <dbReference type="NCBI Taxonomy" id="2483353"/>
    <lineage>
        <taxon>Bacteria</taxon>
        <taxon>Bacillati</taxon>
        <taxon>Actinomycetota</taxon>
        <taxon>Actinomycetes</taxon>
        <taxon>Kitasatosporales</taxon>
        <taxon>Streptomycetaceae</taxon>
        <taxon>Streptomyces</taxon>
    </lineage>
</organism>